<feature type="domain" description="Helicase ATP-binding" evidence="4">
    <location>
        <begin position="290"/>
        <end position="473"/>
    </location>
</feature>
<sequence length="1041" mass="116181">MPPGSKRKAGPSTSRNSSKKQRVEDPESSWPQYFHDLFKVYKALNTVLAFVSSRKQLATSFNTIRASVENLLKRPLDLESVAELKTLLPELIKFAYTPRNEIMVHDSQHSSASARTDFRLPNVDEERKEDHVLVLEFVDKSNGKKASGSEQMLTAAPTLTPAAMKKLIEKRNQRFSQAVNELISATGAEDDPVALLKAAAHDHIPIDPSKPESWPKFTIPEPKNRPSIDAVLEEVMQQEWYSEQIVERRTVEAKVGQIGALDSPLSDTISQALQQSRSISSLYTHQTAAINAINTGKNVIVSTATASGKSVIYQVPVLQFLEANPSSTAIFVYPTKALAQDQRAALEQLISSCPGLEHLKITTYDGDTPQEHRAGIRETASVIFTNFDMIHASILPHEDLWRTFLKNLKVFAVDELHYYSGLLGSHVAQITRRFRRLLVALGNRRAIFVSCSATISNPSLHMHRITGIDLADIEVVTEDGAPSGIKDFVIWNPPSNAETDRHVSPISEAITLMKFLMQRGVRTILFCKIRKVCELAMKHLRVELAKVGRFDILERVNSYRGGYSKQDRRRIEHDAFTGHLLGIIATNALELGVDIGVLDAVIMVGFPGTIASFRQQAGRAGRRARDSLALYVAQSLPVDQYYVNNPQKLLEGQVDDLVVDLDNKILLEAHLQCAAQEMPICQADSAFFGPLMKELCETRLRADKDGWYHTHPKFLPFPSKHVHIRGIQEDVYAVVDVTKLNQPHLLEELELSRAIFETYEGGVFIHQGLTYIVKEVSHDSKMAKVIRADINWITSPRYVVDYTNVDPIQTYRIKEVKDSPHRAYYGRVDIQVVVYGFYKIRNSSILDTVNLDNDPWEHETTGFWIDVPSPTLELLRLKQFRPAAAIHSAAHAVLNRFVFKDVKTECKAPEKENKQAESSRKRPGRLIFYDSIGLGGGVSTKAFDNVHELLCKAEQTISTCTCEDGCTKCIYSSACREKNEVASKLGALLVLRGILDIPVDPDSVPIQNEMEIGHDTIVEPAGVGAITGVTVERANTSDSIN</sequence>
<dbReference type="InterPro" id="IPR001650">
    <property type="entry name" value="Helicase_C-like"/>
</dbReference>
<proteinExistence type="predicted"/>
<dbReference type="Pfam" id="PF08839">
    <property type="entry name" value="CDT1"/>
    <property type="match status" value="1"/>
</dbReference>
<reference evidence="6" key="1">
    <citation type="submission" date="2020-05" db="EMBL/GenBank/DDBJ databases">
        <title>Mycena genomes resolve the evolution of fungal bioluminescence.</title>
        <authorList>
            <person name="Tsai I.J."/>
        </authorList>
    </citation>
    <scope>NUCLEOTIDE SEQUENCE</scope>
    <source>
        <strain evidence="6">CCC161011</strain>
    </source>
</reference>
<keyword evidence="6" id="KW-0347">Helicase</keyword>
<keyword evidence="6" id="KW-0378">Hydrolase</keyword>
<dbReference type="InterPro" id="IPR018973">
    <property type="entry name" value="MZB"/>
</dbReference>
<feature type="region of interest" description="Disordered" evidence="3">
    <location>
        <begin position="1"/>
        <end position="27"/>
    </location>
</feature>
<evidence type="ECO:0000256" key="2">
    <source>
        <dbReference type="ARBA" id="ARBA00022840"/>
    </source>
</evidence>
<keyword evidence="2" id="KW-0067">ATP-binding</keyword>
<dbReference type="OrthoDB" id="18781at2759"/>
<protein>
    <submittedName>
        <fullName evidence="6">DEAD/H helicase</fullName>
    </submittedName>
</protein>
<evidence type="ECO:0000256" key="1">
    <source>
        <dbReference type="ARBA" id="ARBA00022741"/>
    </source>
</evidence>
<accession>A0A8H7CKF7</accession>
<dbReference type="GO" id="GO:0036297">
    <property type="term" value="P:interstrand cross-link repair"/>
    <property type="evidence" value="ECO:0007669"/>
    <property type="project" value="TreeGrafter"/>
</dbReference>
<dbReference type="GO" id="GO:0005634">
    <property type="term" value="C:nucleus"/>
    <property type="evidence" value="ECO:0007669"/>
    <property type="project" value="TreeGrafter"/>
</dbReference>
<dbReference type="GO" id="GO:0043138">
    <property type="term" value="F:3'-5' DNA helicase activity"/>
    <property type="evidence" value="ECO:0007669"/>
    <property type="project" value="TreeGrafter"/>
</dbReference>
<dbReference type="Pfam" id="PF00271">
    <property type="entry name" value="Helicase_C"/>
    <property type="match status" value="1"/>
</dbReference>
<dbReference type="Pfam" id="PF09369">
    <property type="entry name" value="MZB"/>
    <property type="match status" value="1"/>
</dbReference>
<evidence type="ECO:0000313" key="7">
    <source>
        <dbReference type="Proteomes" id="UP000620124"/>
    </source>
</evidence>
<dbReference type="SMART" id="SM00487">
    <property type="entry name" value="DEXDc"/>
    <property type="match status" value="1"/>
</dbReference>
<dbReference type="SMART" id="SM00490">
    <property type="entry name" value="HELICc"/>
    <property type="match status" value="1"/>
</dbReference>
<dbReference type="GO" id="GO:0003676">
    <property type="term" value="F:nucleic acid binding"/>
    <property type="evidence" value="ECO:0007669"/>
    <property type="project" value="InterPro"/>
</dbReference>
<evidence type="ECO:0000256" key="3">
    <source>
        <dbReference type="SAM" id="MobiDB-lite"/>
    </source>
</evidence>
<dbReference type="SUPFAM" id="SSF52540">
    <property type="entry name" value="P-loop containing nucleoside triphosphate hydrolases"/>
    <property type="match status" value="1"/>
</dbReference>
<evidence type="ECO:0000259" key="5">
    <source>
        <dbReference type="PROSITE" id="PS51194"/>
    </source>
</evidence>
<dbReference type="GO" id="GO:0005524">
    <property type="term" value="F:ATP binding"/>
    <property type="evidence" value="ECO:0007669"/>
    <property type="project" value="UniProtKB-KW"/>
</dbReference>
<dbReference type="PANTHER" id="PTHR47957">
    <property type="entry name" value="ATP-DEPENDENT HELICASE HRQ1"/>
    <property type="match status" value="1"/>
</dbReference>
<dbReference type="AlphaFoldDB" id="A0A8H7CKF7"/>
<keyword evidence="1" id="KW-0547">Nucleotide-binding</keyword>
<dbReference type="InterPro" id="IPR036390">
    <property type="entry name" value="WH_DNA-bd_sf"/>
</dbReference>
<dbReference type="Proteomes" id="UP000620124">
    <property type="component" value="Unassembled WGS sequence"/>
</dbReference>
<dbReference type="CDD" id="cd17923">
    <property type="entry name" value="DEXHc_Hrq1-like"/>
    <property type="match status" value="1"/>
</dbReference>
<dbReference type="CDD" id="cd18797">
    <property type="entry name" value="SF2_C_Hrq"/>
    <property type="match status" value="1"/>
</dbReference>
<keyword evidence="7" id="KW-1185">Reference proteome</keyword>
<dbReference type="Pfam" id="PF22982">
    <property type="entry name" value="WHD_HRQ1"/>
    <property type="match status" value="1"/>
</dbReference>
<dbReference type="SMART" id="SM01075">
    <property type="entry name" value="CDT1"/>
    <property type="match status" value="1"/>
</dbReference>
<evidence type="ECO:0000313" key="6">
    <source>
        <dbReference type="EMBL" id="KAF7338638.1"/>
    </source>
</evidence>
<organism evidence="6 7">
    <name type="scientific">Mycena venus</name>
    <dbReference type="NCBI Taxonomy" id="2733690"/>
    <lineage>
        <taxon>Eukaryota</taxon>
        <taxon>Fungi</taxon>
        <taxon>Dikarya</taxon>
        <taxon>Basidiomycota</taxon>
        <taxon>Agaricomycotina</taxon>
        <taxon>Agaricomycetes</taxon>
        <taxon>Agaricomycetidae</taxon>
        <taxon>Agaricales</taxon>
        <taxon>Marasmiineae</taxon>
        <taxon>Mycenaceae</taxon>
        <taxon>Mycena</taxon>
    </lineage>
</organism>
<dbReference type="InterPro" id="IPR027417">
    <property type="entry name" value="P-loop_NTPase"/>
</dbReference>
<dbReference type="PROSITE" id="PS51194">
    <property type="entry name" value="HELICASE_CTER"/>
    <property type="match status" value="1"/>
</dbReference>
<name>A0A8H7CKF7_9AGAR</name>
<dbReference type="InterPro" id="IPR014001">
    <property type="entry name" value="Helicase_ATP-bd"/>
</dbReference>
<dbReference type="InterPro" id="IPR055227">
    <property type="entry name" value="HRQ1_WHD"/>
</dbReference>
<dbReference type="GO" id="GO:0006289">
    <property type="term" value="P:nucleotide-excision repair"/>
    <property type="evidence" value="ECO:0007669"/>
    <property type="project" value="TreeGrafter"/>
</dbReference>
<comment type="caution">
    <text evidence="6">The sequence shown here is derived from an EMBL/GenBank/DDBJ whole genome shotgun (WGS) entry which is preliminary data.</text>
</comment>
<evidence type="ECO:0000259" key="4">
    <source>
        <dbReference type="PROSITE" id="PS51192"/>
    </source>
</evidence>
<dbReference type="Pfam" id="PF00270">
    <property type="entry name" value="DEAD"/>
    <property type="match status" value="1"/>
</dbReference>
<dbReference type="InterPro" id="IPR011545">
    <property type="entry name" value="DEAD/DEAH_box_helicase_dom"/>
</dbReference>
<gene>
    <name evidence="6" type="ORF">MVEN_02090200</name>
</gene>
<dbReference type="SUPFAM" id="SSF46785">
    <property type="entry name" value="Winged helix' DNA-binding domain"/>
    <property type="match status" value="1"/>
</dbReference>
<feature type="domain" description="Helicase C-terminal" evidence="5">
    <location>
        <begin position="508"/>
        <end position="665"/>
    </location>
</feature>
<dbReference type="InterPro" id="IPR014939">
    <property type="entry name" value="CDT1_Gemini-bd-like"/>
</dbReference>
<dbReference type="PROSITE" id="PS51192">
    <property type="entry name" value="HELICASE_ATP_BIND_1"/>
    <property type="match status" value="1"/>
</dbReference>
<dbReference type="Gene3D" id="3.40.50.300">
    <property type="entry name" value="P-loop containing nucleotide triphosphate hydrolases"/>
    <property type="match status" value="2"/>
</dbReference>
<dbReference type="EMBL" id="JACAZI010000021">
    <property type="protein sequence ID" value="KAF7338638.1"/>
    <property type="molecule type" value="Genomic_DNA"/>
</dbReference>
<dbReference type="PANTHER" id="PTHR47957:SF3">
    <property type="entry name" value="ATP-DEPENDENT HELICASE HRQ1"/>
    <property type="match status" value="1"/>
</dbReference>